<keyword evidence="10" id="KW-0406">Ion transport</keyword>
<feature type="transmembrane region" description="Helical" evidence="13">
    <location>
        <begin position="21"/>
        <end position="39"/>
    </location>
</feature>
<dbReference type="InterPro" id="IPR002528">
    <property type="entry name" value="MATE_fam"/>
</dbReference>
<reference evidence="14 15" key="1">
    <citation type="submission" date="2020-08" db="EMBL/GenBank/DDBJ databases">
        <title>Genome public.</title>
        <authorList>
            <person name="Liu C."/>
            <person name="Sun Q."/>
        </authorList>
    </citation>
    <scope>NUCLEOTIDE SEQUENCE [LARGE SCALE GENOMIC DNA]</scope>
    <source>
        <strain evidence="14 15">NSJ-6</strain>
    </source>
</reference>
<dbReference type="PANTHER" id="PTHR43298">
    <property type="entry name" value="MULTIDRUG RESISTANCE PROTEIN NORM-RELATED"/>
    <property type="match status" value="1"/>
</dbReference>
<dbReference type="InterPro" id="IPR050222">
    <property type="entry name" value="MATE_MdtK"/>
</dbReference>
<evidence type="ECO:0000256" key="8">
    <source>
        <dbReference type="ARBA" id="ARBA00022692"/>
    </source>
</evidence>
<gene>
    <name evidence="14" type="ORF">H8S20_12280</name>
</gene>
<protein>
    <recommendedName>
        <fullName evidence="4">Probable multidrug resistance protein NorM</fullName>
    </recommendedName>
    <alternativeName>
        <fullName evidence="12">Multidrug-efflux transporter</fullName>
    </alternativeName>
</protein>
<keyword evidence="8 13" id="KW-0812">Transmembrane</keyword>
<feature type="transmembrane region" description="Helical" evidence="13">
    <location>
        <begin position="251"/>
        <end position="273"/>
    </location>
</feature>
<comment type="function">
    <text evidence="1">Multidrug efflux pump.</text>
</comment>
<feature type="transmembrane region" description="Helical" evidence="13">
    <location>
        <begin position="293"/>
        <end position="310"/>
    </location>
</feature>
<feature type="transmembrane region" description="Helical" evidence="13">
    <location>
        <begin position="142"/>
        <end position="162"/>
    </location>
</feature>
<dbReference type="CDD" id="cd13138">
    <property type="entry name" value="MATE_yoeA_like"/>
    <property type="match status" value="1"/>
</dbReference>
<accession>A0ABR7DE76</accession>
<sequence length="465" mass="50988">MISTIKNRFTNSSTMDMTKGKPYKVIIAFAIPLMIGNVFQQLYSMVDTMVVGRFIGTNALAAVGATSPVVQLLIGLIVGLTGGLSVVVAQKFGAGAKKLTRKSIINGLYLTIAISIIITVLGLLLNRALFELINTAEDIIDGALVYSSILFIGAITTAIYNYEVAVLRAFGNSFIPLVFLIISSVLNVVLDIFFVVSLGLGIAGVGIATVLAQFISCILCYFYMRKSFDVLTFEKDDYKLDMSLIKEQIRVGMPMAFFQSLLSISFLFVQSALNTLGNNEVAAYTAAYKMDTLMLQILSAFGTSISTFTAQNYGSNDFDRVKQGAKSCLKITITISIITALIVYFFGETFMILFVGKDESEVIRLGIQYVRFTSCFYIILGVNFVIRFVLTGVGQAIVPLGVGILEVFIRALAAYYLIYPLGFTGMTYTNPLCWGVSTLLIALTYPTLLNKSFNKKYQRLVENYS</sequence>
<name>A0ABR7DE76_9CLOT</name>
<dbReference type="Proteomes" id="UP000596929">
    <property type="component" value="Unassembled WGS sequence"/>
</dbReference>
<dbReference type="RefSeq" id="WP_186860309.1">
    <property type="nucleotide sequence ID" value="NZ_JACOOO010000025.1"/>
</dbReference>
<evidence type="ECO:0000313" key="14">
    <source>
        <dbReference type="EMBL" id="MBC5629668.1"/>
    </source>
</evidence>
<comment type="caution">
    <text evidence="14">The sequence shown here is derived from an EMBL/GenBank/DDBJ whole genome shotgun (WGS) entry which is preliminary data.</text>
</comment>
<evidence type="ECO:0000313" key="15">
    <source>
        <dbReference type="Proteomes" id="UP000596929"/>
    </source>
</evidence>
<dbReference type="PIRSF" id="PIRSF006603">
    <property type="entry name" value="DinF"/>
    <property type="match status" value="1"/>
</dbReference>
<keyword evidence="5" id="KW-0813">Transport</keyword>
<dbReference type="PANTHER" id="PTHR43298:SF2">
    <property type="entry name" value="FMN_FAD EXPORTER YEEO-RELATED"/>
    <property type="match status" value="1"/>
</dbReference>
<dbReference type="NCBIfam" id="TIGR00797">
    <property type="entry name" value="matE"/>
    <property type="match status" value="1"/>
</dbReference>
<feature type="transmembrane region" description="Helical" evidence="13">
    <location>
        <begin position="174"/>
        <end position="196"/>
    </location>
</feature>
<feature type="transmembrane region" description="Helical" evidence="13">
    <location>
        <begin position="331"/>
        <end position="356"/>
    </location>
</feature>
<evidence type="ECO:0000256" key="10">
    <source>
        <dbReference type="ARBA" id="ARBA00023065"/>
    </source>
</evidence>
<evidence type="ECO:0000256" key="9">
    <source>
        <dbReference type="ARBA" id="ARBA00022989"/>
    </source>
</evidence>
<organism evidence="14 15">
    <name type="scientific">Clostridium hominis</name>
    <dbReference type="NCBI Taxonomy" id="2763036"/>
    <lineage>
        <taxon>Bacteria</taxon>
        <taxon>Bacillati</taxon>
        <taxon>Bacillota</taxon>
        <taxon>Clostridia</taxon>
        <taxon>Eubacteriales</taxon>
        <taxon>Clostridiaceae</taxon>
        <taxon>Clostridium</taxon>
    </lineage>
</organism>
<keyword evidence="6" id="KW-0050">Antiport</keyword>
<feature type="transmembrane region" description="Helical" evidence="13">
    <location>
        <begin position="202"/>
        <end position="224"/>
    </location>
</feature>
<evidence type="ECO:0000256" key="6">
    <source>
        <dbReference type="ARBA" id="ARBA00022449"/>
    </source>
</evidence>
<feature type="transmembrane region" description="Helical" evidence="13">
    <location>
        <begin position="397"/>
        <end position="419"/>
    </location>
</feature>
<feature type="transmembrane region" description="Helical" evidence="13">
    <location>
        <begin position="368"/>
        <end position="390"/>
    </location>
</feature>
<evidence type="ECO:0000256" key="2">
    <source>
        <dbReference type="ARBA" id="ARBA00004651"/>
    </source>
</evidence>
<dbReference type="InterPro" id="IPR048279">
    <property type="entry name" value="MdtK-like"/>
</dbReference>
<comment type="subcellular location">
    <subcellularLocation>
        <location evidence="2">Cell membrane</location>
        <topology evidence="2">Multi-pass membrane protein</topology>
    </subcellularLocation>
</comment>
<dbReference type="Pfam" id="PF01554">
    <property type="entry name" value="MatE"/>
    <property type="match status" value="2"/>
</dbReference>
<feature type="transmembrane region" description="Helical" evidence="13">
    <location>
        <begin position="431"/>
        <end position="449"/>
    </location>
</feature>
<keyword evidence="9 13" id="KW-1133">Transmembrane helix</keyword>
<feature type="transmembrane region" description="Helical" evidence="13">
    <location>
        <begin position="59"/>
        <end position="87"/>
    </location>
</feature>
<evidence type="ECO:0000256" key="3">
    <source>
        <dbReference type="ARBA" id="ARBA00010199"/>
    </source>
</evidence>
<evidence type="ECO:0000256" key="5">
    <source>
        <dbReference type="ARBA" id="ARBA00022448"/>
    </source>
</evidence>
<keyword evidence="7" id="KW-1003">Cell membrane</keyword>
<dbReference type="EMBL" id="JACOOO010000025">
    <property type="protein sequence ID" value="MBC5629668.1"/>
    <property type="molecule type" value="Genomic_DNA"/>
</dbReference>
<evidence type="ECO:0000256" key="11">
    <source>
        <dbReference type="ARBA" id="ARBA00023136"/>
    </source>
</evidence>
<keyword evidence="15" id="KW-1185">Reference proteome</keyword>
<keyword evidence="11 13" id="KW-0472">Membrane</keyword>
<feature type="transmembrane region" description="Helical" evidence="13">
    <location>
        <begin position="108"/>
        <end position="130"/>
    </location>
</feature>
<evidence type="ECO:0000256" key="12">
    <source>
        <dbReference type="ARBA" id="ARBA00031636"/>
    </source>
</evidence>
<proteinExistence type="inferred from homology"/>
<evidence type="ECO:0000256" key="1">
    <source>
        <dbReference type="ARBA" id="ARBA00003408"/>
    </source>
</evidence>
<evidence type="ECO:0000256" key="13">
    <source>
        <dbReference type="SAM" id="Phobius"/>
    </source>
</evidence>
<evidence type="ECO:0000256" key="7">
    <source>
        <dbReference type="ARBA" id="ARBA00022475"/>
    </source>
</evidence>
<comment type="similarity">
    <text evidence="3">Belongs to the multi antimicrobial extrusion (MATE) (TC 2.A.66.1) family.</text>
</comment>
<evidence type="ECO:0000256" key="4">
    <source>
        <dbReference type="ARBA" id="ARBA00020268"/>
    </source>
</evidence>